<keyword evidence="3" id="KW-1185">Reference proteome</keyword>
<gene>
    <name evidence="2" type="ordered locus">AciX9_0030</name>
</gene>
<protein>
    <submittedName>
        <fullName evidence="2">Uncharacterized protein</fullName>
    </submittedName>
</protein>
<name>E8X461_GRATM</name>
<reference evidence="3" key="1">
    <citation type="submission" date="2011-01" db="EMBL/GenBank/DDBJ databases">
        <title>Complete sequence of chromosome of Acidobacterium sp. MP5ACTX9.</title>
        <authorList>
            <consortium name="US DOE Joint Genome Institute"/>
            <person name="Lucas S."/>
            <person name="Copeland A."/>
            <person name="Lapidus A."/>
            <person name="Cheng J.-F."/>
            <person name="Goodwin L."/>
            <person name="Pitluck S."/>
            <person name="Teshima H."/>
            <person name="Detter J.C."/>
            <person name="Han C."/>
            <person name="Tapia R."/>
            <person name="Land M."/>
            <person name="Hauser L."/>
            <person name="Kyrpides N."/>
            <person name="Ivanova N."/>
            <person name="Ovchinnikova G."/>
            <person name="Pagani I."/>
            <person name="Rawat S.R."/>
            <person name="Mannisto M."/>
            <person name="Haggblom M.M."/>
            <person name="Woyke T."/>
        </authorList>
    </citation>
    <scope>NUCLEOTIDE SEQUENCE [LARGE SCALE GENOMIC DNA]</scope>
    <source>
        <strain evidence="3">MP5ACTX9</strain>
    </source>
</reference>
<dbReference type="HOGENOM" id="CLU_2154807_0_0_0"/>
<dbReference type="PaxDb" id="1198114-AciX9_0030"/>
<dbReference type="EMBL" id="CP002480">
    <property type="protein sequence ID" value="ADW67121.1"/>
    <property type="molecule type" value="Genomic_DNA"/>
</dbReference>
<dbReference type="KEGG" id="acm:AciX9_0030"/>
<evidence type="ECO:0000313" key="2">
    <source>
        <dbReference type="EMBL" id="ADW67121.1"/>
    </source>
</evidence>
<dbReference type="Proteomes" id="UP000000343">
    <property type="component" value="Chromosome"/>
</dbReference>
<sequence length="111" mass="12206">MAGRFVKGTTDEPEESTSLGRKGVRNPRFFKTFARKQFAEALPVIVSVLLDKAKSGSVSHLKLLVELSGLEKDPDPKKMKPRGKSLEAILTEQWAKDKAEAALKPATGGWR</sequence>
<proteinExistence type="predicted"/>
<accession>E8X461</accession>
<dbReference type="AlphaFoldDB" id="E8X461"/>
<feature type="region of interest" description="Disordered" evidence="1">
    <location>
        <begin position="1"/>
        <end position="21"/>
    </location>
</feature>
<organism evidence="3">
    <name type="scientific">Granulicella tundricola (strain ATCC BAA-1859 / DSM 23138 / MP5ACTX9)</name>
    <dbReference type="NCBI Taxonomy" id="1198114"/>
    <lineage>
        <taxon>Bacteria</taxon>
        <taxon>Pseudomonadati</taxon>
        <taxon>Acidobacteriota</taxon>
        <taxon>Terriglobia</taxon>
        <taxon>Terriglobales</taxon>
        <taxon>Acidobacteriaceae</taxon>
        <taxon>Granulicella</taxon>
    </lineage>
</organism>
<evidence type="ECO:0000256" key="1">
    <source>
        <dbReference type="SAM" id="MobiDB-lite"/>
    </source>
</evidence>
<evidence type="ECO:0000313" key="3">
    <source>
        <dbReference type="Proteomes" id="UP000000343"/>
    </source>
</evidence>
<dbReference type="eggNOG" id="ENOG502ZHYH">
    <property type="taxonomic scope" value="Bacteria"/>
</dbReference>
<dbReference type="STRING" id="1198114.AciX9_0030"/>